<evidence type="ECO:0000256" key="7">
    <source>
        <dbReference type="ARBA" id="ARBA00022964"/>
    </source>
</evidence>
<dbReference type="FunFam" id="3.30.2020.30:FF:000002">
    <property type="entry name" value="Putative gamma-butyrobetaine dioxygenase"/>
    <property type="match status" value="1"/>
</dbReference>
<comment type="pathway">
    <text evidence="3">Amine and polyamine biosynthesis; carnitine biosynthesis.</text>
</comment>
<name>A0A913ZVF5_PATMI</name>
<sequence>MFPTRDWSGQVNEQATPLRTAIVALGQYTPAALGKPLLRSYCSTQLPNAVYTAPPQPLAREAPSLGHGFNTLANVKVDLERKVLNVSWEGSGAKSQAYPFVWLRDNCHCPQCLHPTALGRQPSAQKHLKVDILADVVEISNEGMSVIVQWDDGHKSEFLSHWLNYFRFDQSPNDKLLNPKPTLWGSDVNIECFEFDDLLAEDHALYGWLAELVTQGFAVVKNAPLEAGQLYKLGERVSYLRPTLYGVTWHVKSKHDPGSIANTSGALVRHTDYTYISRMPGVLLLHCIEQAAGEGGESLLVDGFKVALDLKEIDPEAFRLLTTYQFEYTHRDTDCFGRFYMHSRHPVIKLNELGDVEQIAISNHSRDPMLRAPVDQIQPIYRAFDKYFNMLQLPENLLQYKLQRGDILTNDNRRVLHGRNSFQVTETNARHLEGGYVEWDEVNSRLRALAEQLQKNYTDE</sequence>
<dbReference type="GO" id="GO:0005739">
    <property type="term" value="C:mitochondrion"/>
    <property type="evidence" value="ECO:0007669"/>
    <property type="project" value="TreeGrafter"/>
</dbReference>
<evidence type="ECO:0000313" key="13">
    <source>
        <dbReference type="Proteomes" id="UP000887568"/>
    </source>
</evidence>
<dbReference type="InterPro" id="IPR010376">
    <property type="entry name" value="GBBH-like_N"/>
</dbReference>
<organism evidence="12 13">
    <name type="scientific">Patiria miniata</name>
    <name type="common">Bat star</name>
    <name type="synonym">Asterina miniata</name>
    <dbReference type="NCBI Taxonomy" id="46514"/>
    <lineage>
        <taxon>Eukaryota</taxon>
        <taxon>Metazoa</taxon>
        <taxon>Echinodermata</taxon>
        <taxon>Eleutherozoa</taxon>
        <taxon>Asterozoa</taxon>
        <taxon>Asteroidea</taxon>
        <taxon>Valvatacea</taxon>
        <taxon>Valvatida</taxon>
        <taxon>Asterinidae</taxon>
        <taxon>Patiria</taxon>
    </lineage>
</organism>
<reference evidence="12" key="1">
    <citation type="submission" date="2022-11" db="UniProtKB">
        <authorList>
            <consortium name="EnsemblMetazoa"/>
        </authorList>
    </citation>
    <scope>IDENTIFICATION</scope>
</reference>
<dbReference type="AlphaFoldDB" id="A0A913ZVF5"/>
<comment type="similarity">
    <text evidence="4">Belongs to the gamma-BBH/TMLD family.</text>
</comment>
<dbReference type="Pfam" id="PF02668">
    <property type="entry name" value="TauD"/>
    <property type="match status" value="1"/>
</dbReference>
<accession>A0A913ZVF5</accession>
<dbReference type="GO" id="GO:0046872">
    <property type="term" value="F:metal ion binding"/>
    <property type="evidence" value="ECO:0007669"/>
    <property type="project" value="UniProtKB-KW"/>
</dbReference>
<dbReference type="GO" id="GO:0045329">
    <property type="term" value="P:carnitine biosynthetic process"/>
    <property type="evidence" value="ECO:0007669"/>
    <property type="project" value="UniProtKB-KW"/>
</dbReference>
<dbReference type="OrthoDB" id="406634at2759"/>
<dbReference type="PANTHER" id="PTHR10696">
    <property type="entry name" value="GAMMA-BUTYROBETAINE HYDROXYLASE-RELATED"/>
    <property type="match status" value="1"/>
</dbReference>
<dbReference type="RefSeq" id="XP_038055056.1">
    <property type="nucleotide sequence ID" value="XM_038199128.1"/>
</dbReference>
<dbReference type="EnsemblMetazoa" id="XM_038199128.1">
    <property type="protein sequence ID" value="XP_038055056.1"/>
    <property type="gene ID" value="LOC119727271"/>
</dbReference>
<dbReference type="FunFam" id="3.60.130.10:FF:000001">
    <property type="entry name" value="Trimethyllysine dioxygenase, mitochondrial"/>
    <property type="match status" value="1"/>
</dbReference>
<keyword evidence="5" id="KW-0479">Metal-binding</keyword>
<evidence type="ECO:0000256" key="5">
    <source>
        <dbReference type="ARBA" id="ARBA00022723"/>
    </source>
</evidence>
<dbReference type="Pfam" id="PF06155">
    <property type="entry name" value="GBBH-like_N"/>
    <property type="match status" value="1"/>
</dbReference>
<evidence type="ECO:0000313" key="12">
    <source>
        <dbReference type="EnsemblMetazoa" id="XP_038055056.1"/>
    </source>
</evidence>
<evidence type="ECO:0000259" key="10">
    <source>
        <dbReference type="Pfam" id="PF02668"/>
    </source>
</evidence>
<dbReference type="GO" id="GO:0008336">
    <property type="term" value="F:gamma-butyrobetaine dioxygenase activity"/>
    <property type="evidence" value="ECO:0007669"/>
    <property type="project" value="TreeGrafter"/>
</dbReference>
<dbReference type="InterPro" id="IPR042098">
    <property type="entry name" value="TauD-like_sf"/>
</dbReference>
<keyword evidence="13" id="KW-1185">Reference proteome</keyword>
<feature type="domain" description="Gamma-butyrobetaine hydroxylase-like N-terminal" evidence="11">
    <location>
        <begin position="78"/>
        <end position="159"/>
    </location>
</feature>
<evidence type="ECO:0000256" key="1">
    <source>
        <dbReference type="ARBA" id="ARBA00001954"/>
    </source>
</evidence>
<keyword evidence="9" id="KW-0408">Iron</keyword>
<comment type="cofactor">
    <cofactor evidence="2">
        <name>L-ascorbate</name>
        <dbReference type="ChEBI" id="CHEBI:38290"/>
    </cofactor>
</comment>
<dbReference type="CDD" id="cd00250">
    <property type="entry name" value="CAS_like"/>
    <property type="match status" value="1"/>
</dbReference>
<evidence type="ECO:0000256" key="6">
    <source>
        <dbReference type="ARBA" id="ARBA00022873"/>
    </source>
</evidence>
<keyword evidence="6" id="KW-0124">Carnitine biosynthesis</keyword>
<proteinExistence type="inferred from homology"/>
<dbReference type="InterPro" id="IPR003819">
    <property type="entry name" value="TauD/TfdA-like"/>
</dbReference>
<dbReference type="OMA" id="CIKNTST"/>
<evidence type="ECO:0000256" key="3">
    <source>
        <dbReference type="ARBA" id="ARBA00005022"/>
    </source>
</evidence>
<dbReference type="InterPro" id="IPR038492">
    <property type="entry name" value="GBBH-like_N_sf"/>
</dbReference>
<evidence type="ECO:0008006" key="14">
    <source>
        <dbReference type="Google" id="ProtNLM"/>
    </source>
</evidence>
<dbReference type="PANTHER" id="PTHR10696:SF33">
    <property type="entry name" value="GAMMA-BUTYROBETAINE DIOXYGENASE"/>
    <property type="match status" value="1"/>
</dbReference>
<comment type="cofactor">
    <cofactor evidence="1">
        <name>Fe(2+)</name>
        <dbReference type="ChEBI" id="CHEBI:29033"/>
    </cofactor>
</comment>
<evidence type="ECO:0000256" key="8">
    <source>
        <dbReference type="ARBA" id="ARBA00023002"/>
    </source>
</evidence>
<keyword evidence="8" id="KW-0560">Oxidoreductase</keyword>
<evidence type="ECO:0000256" key="4">
    <source>
        <dbReference type="ARBA" id="ARBA00008654"/>
    </source>
</evidence>
<keyword evidence="7" id="KW-0223">Dioxygenase</keyword>
<evidence type="ECO:0000256" key="2">
    <source>
        <dbReference type="ARBA" id="ARBA00001961"/>
    </source>
</evidence>
<feature type="domain" description="TauD/TfdA-like" evidence="10">
    <location>
        <begin position="192"/>
        <end position="436"/>
    </location>
</feature>
<dbReference type="Proteomes" id="UP000887568">
    <property type="component" value="Unplaced"/>
</dbReference>
<dbReference type="Gene3D" id="3.60.130.10">
    <property type="entry name" value="Clavaminate synthase-like"/>
    <property type="match status" value="1"/>
</dbReference>
<evidence type="ECO:0000259" key="11">
    <source>
        <dbReference type="Pfam" id="PF06155"/>
    </source>
</evidence>
<dbReference type="SUPFAM" id="SSF51197">
    <property type="entry name" value="Clavaminate synthase-like"/>
    <property type="match status" value="1"/>
</dbReference>
<dbReference type="InterPro" id="IPR050411">
    <property type="entry name" value="AlphaKG_dependent_hydroxylases"/>
</dbReference>
<dbReference type="Gene3D" id="3.30.2020.30">
    <property type="match status" value="1"/>
</dbReference>
<protein>
    <recommendedName>
        <fullName evidence="14">Gamma-butyrobetaine dioxygenase</fullName>
    </recommendedName>
</protein>
<dbReference type="GeneID" id="119727271"/>
<evidence type="ECO:0000256" key="9">
    <source>
        <dbReference type="ARBA" id="ARBA00023004"/>
    </source>
</evidence>